<sequence>MATVTFAPQQLRSFFFLLLLATAPSPTHSLSYSQYKTLFSLAHSLAARVANLRASRGDVAGADRARAISQRLRPGRWLGLGFWRSAWSVGWDYARNYAWGWRDLEYREMYGAVPELSELLSLVGDFARAESAADRARWIGRNYGNALRVSKSVFVRLLRVFSKSGPLREVVETMQKEVVDGNFLRDCLELGSNDLKGLIQILKDLTSEYSSSPDHGHDL</sequence>
<organism evidence="2 3">
    <name type="scientific">Rhodamnia argentea</name>
    <dbReference type="NCBI Taxonomy" id="178133"/>
    <lineage>
        <taxon>Eukaryota</taxon>
        <taxon>Viridiplantae</taxon>
        <taxon>Streptophyta</taxon>
        <taxon>Embryophyta</taxon>
        <taxon>Tracheophyta</taxon>
        <taxon>Spermatophyta</taxon>
        <taxon>Magnoliopsida</taxon>
        <taxon>eudicotyledons</taxon>
        <taxon>Gunneridae</taxon>
        <taxon>Pentapetalae</taxon>
        <taxon>rosids</taxon>
        <taxon>malvids</taxon>
        <taxon>Myrtales</taxon>
        <taxon>Myrtaceae</taxon>
        <taxon>Myrtoideae</taxon>
        <taxon>Myrteae</taxon>
        <taxon>Australasian group</taxon>
        <taxon>Rhodamnia</taxon>
    </lineage>
</organism>
<dbReference type="GeneID" id="115732150"/>
<evidence type="ECO:0000256" key="1">
    <source>
        <dbReference type="SAM" id="SignalP"/>
    </source>
</evidence>
<feature type="chain" id="PRO_5046253494" evidence="1">
    <location>
        <begin position="30"/>
        <end position="219"/>
    </location>
</feature>
<dbReference type="PANTHER" id="PTHR36806">
    <property type="entry name" value="ADENINE PHOSPHORIBOSYLTRANSFERASE"/>
    <property type="match status" value="1"/>
</dbReference>
<proteinExistence type="predicted"/>
<dbReference type="RefSeq" id="XP_048132575.1">
    <property type="nucleotide sequence ID" value="XM_048276618.1"/>
</dbReference>
<name>A0ABM3H7K1_9MYRT</name>
<evidence type="ECO:0000313" key="3">
    <source>
        <dbReference type="RefSeq" id="XP_048132575.1"/>
    </source>
</evidence>
<dbReference type="Proteomes" id="UP000827889">
    <property type="component" value="Chromosome 3"/>
</dbReference>
<feature type="signal peptide" evidence="1">
    <location>
        <begin position="1"/>
        <end position="29"/>
    </location>
</feature>
<accession>A0ABM3H7K1</accession>
<reference evidence="3" key="1">
    <citation type="submission" date="2025-08" db="UniProtKB">
        <authorList>
            <consortium name="RefSeq"/>
        </authorList>
    </citation>
    <scope>IDENTIFICATION</scope>
    <source>
        <tissue evidence="3">Leaf</tissue>
    </source>
</reference>
<protein>
    <submittedName>
        <fullName evidence="3">Uncharacterized protein LOC115732150</fullName>
    </submittedName>
</protein>
<evidence type="ECO:0000313" key="2">
    <source>
        <dbReference type="Proteomes" id="UP000827889"/>
    </source>
</evidence>
<gene>
    <name evidence="3" type="primary">LOC115732150</name>
</gene>
<keyword evidence="1" id="KW-0732">Signal</keyword>
<keyword evidence="2" id="KW-1185">Reference proteome</keyword>